<feature type="domain" description="FecR protein" evidence="4">
    <location>
        <begin position="160"/>
        <end position="261"/>
    </location>
</feature>
<keyword evidence="2" id="KW-0732">Signal</keyword>
<dbReference type="PANTHER" id="PTHR38731:SF3">
    <property type="entry name" value="BLL6125 PROTEIN"/>
    <property type="match status" value="1"/>
</dbReference>
<name>A0A0K8P746_PISS1</name>
<proteinExistence type="predicted"/>
<comment type="caution">
    <text evidence="5">The sequence shown here is derived from an EMBL/GenBank/DDBJ whole genome shotgun (WGS) entry which is preliminary data.</text>
</comment>
<dbReference type="InterPro" id="IPR018392">
    <property type="entry name" value="LysM"/>
</dbReference>
<dbReference type="OrthoDB" id="9813091at2"/>
<evidence type="ECO:0000313" key="5">
    <source>
        <dbReference type="EMBL" id="GAP38441.1"/>
    </source>
</evidence>
<reference evidence="5 6" key="2">
    <citation type="journal article" date="2016" name="Science">
        <title>A bacterium that degrades and assimilates poly(ethylene terephthalate).</title>
        <authorList>
            <person name="Yoshida S."/>
            <person name="Hiraga K."/>
            <person name="Takehana T."/>
            <person name="Taniguchi I."/>
            <person name="Yamaji H."/>
            <person name="Maeda Y."/>
            <person name="Toyohara K."/>
            <person name="Miyamoto K."/>
            <person name="Kimura Y."/>
            <person name="Oda K."/>
        </authorList>
    </citation>
    <scope>NUCLEOTIDE SEQUENCE [LARGE SCALE GENOMIC DNA]</scope>
    <source>
        <strain evidence="6">NBRC 110686 / TISTR 2288 / 201-F6</strain>
    </source>
</reference>
<evidence type="ECO:0000256" key="2">
    <source>
        <dbReference type="SAM" id="SignalP"/>
    </source>
</evidence>
<dbReference type="InterPro" id="IPR016930">
    <property type="entry name" value="UCP029644"/>
</dbReference>
<dbReference type="Gene3D" id="3.10.350.10">
    <property type="entry name" value="LysM domain"/>
    <property type="match status" value="1"/>
</dbReference>
<organism evidence="5 6">
    <name type="scientific">Piscinibacter sakaiensis</name>
    <name type="common">Ideonella sakaiensis</name>
    <dbReference type="NCBI Taxonomy" id="1547922"/>
    <lineage>
        <taxon>Bacteria</taxon>
        <taxon>Pseudomonadati</taxon>
        <taxon>Pseudomonadota</taxon>
        <taxon>Betaproteobacteria</taxon>
        <taxon>Burkholderiales</taxon>
        <taxon>Sphaerotilaceae</taxon>
        <taxon>Piscinibacter</taxon>
    </lineage>
</organism>
<dbReference type="InterPro" id="IPR006860">
    <property type="entry name" value="FecR"/>
</dbReference>
<dbReference type="InterPro" id="IPR013783">
    <property type="entry name" value="Ig-like_fold"/>
</dbReference>
<evidence type="ECO:0000259" key="4">
    <source>
        <dbReference type="Pfam" id="PF04773"/>
    </source>
</evidence>
<feature type="signal peptide" evidence="2">
    <location>
        <begin position="1"/>
        <end position="32"/>
    </location>
</feature>
<protein>
    <recommendedName>
        <fullName evidence="7">LysM domain-containing protein</fullName>
    </recommendedName>
</protein>
<dbReference type="Gene3D" id="2.60.40.10">
    <property type="entry name" value="Immunoglobulins"/>
    <property type="match status" value="2"/>
</dbReference>
<accession>A0A0K8P746</accession>
<gene>
    <name evidence="5" type="ORF">ISF6_4899</name>
</gene>
<dbReference type="Proteomes" id="UP000037660">
    <property type="component" value="Unassembled WGS sequence"/>
</dbReference>
<evidence type="ECO:0008006" key="7">
    <source>
        <dbReference type="Google" id="ProtNLM"/>
    </source>
</evidence>
<dbReference type="Gene3D" id="2.60.120.1440">
    <property type="match status" value="1"/>
</dbReference>
<feature type="domain" description="LysM" evidence="3">
    <location>
        <begin position="70"/>
        <end position="116"/>
    </location>
</feature>
<evidence type="ECO:0000256" key="1">
    <source>
        <dbReference type="SAM" id="MobiDB-lite"/>
    </source>
</evidence>
<dbReference type="Pfam" id="PF04773">
    <property type="entry name" value="FecR"/>
    <property type="match status" value="1"/>
</dbReference>
<dbReference type="PANTHER" id="PTHR38731">
    <property type="entry name" value="LIPL45-RELATED LIPOPROTEIN-RELATED"/>
    <property type="match status" value="1"/>
</dbReference>
<evidence type="ECO:0000313" key="6">
    <source>
        <dbReference type="Proteomes" id="UP000037660"/>
    </source>
</evidence>
<dbReference type="STRING" id="1547922.ISF6_4899"/>
<dbReference type="InterPro" id="IPR036779">
    <property type="entry name" value="LysM_dom_sf"/>
</dbReference>
<keyword evidence="6" id="KW-1185">Reference proteome</keyword>
<dbReference type="PIRSF" id="PIRSF029644">
    <property type="entry name" value="UCP029644"/>
    <property type="match status" value="1"/>
</dbReference>
<sequence length="595" mass="61359">MGRHGRGGAQGVIGATVALAAGLGVAAGAAGAATPAGPARAPASLAPAAPPPAPASASATPPAAGREWPYRIAAGDTLIGLAALYLQRPGDWPQVQRLNGIADPRRLVPGSVLRLPFDWLRRDAAVAEVVHVAGAVDLLRDGAPPQALAVPGERLRAGDALATGPGGAASLRFADGSRLLVVPGSRVTLERLLVYGRSGITDTGVRVDRGGADTRVEPNASRTPAFEVRTPAIHLGVRGTDFRVGVEDGGAARLEVLSGGVAAAAADAAGTPGAPAADGLLVPAGQGTQARRGEPVAPPRPLLPAPLAAAAGRVEQGPLRLDWTPVDGARGYRVQLFAAAGADALVAERRVDEPGSTWDADALPADGPYRWRVRAIDAEGLEGKDAEGRFELALRPFAPALQEPAPGRVVAGPAVRLRWAAPADGAGVLLQVGRDGRFDPPAYEARLPGREAVLQLPPGVYAWRVAALPSGAGRPAGARGPWGAVRQFDLRASPPPPQWEPPQLSPAHLLLRWRASAPGQGVDLQLARDPGFEQRLAEQRHWGGQLQLPRPAAGTVYARLRSVLGDSAVGDFGPPLTVEVPAVPWWDSLWLPRGP</sequence>
<dbReference type="Pfam" id="PF01476">
    <property type="entry name" value="LysM"/>
    <property type="match status" value="1"/>
</dbReference>
<dbReference type="AlphaFoldDB" id="A0A0K8P746"/>
<feature type="chain" id="PRO_5005513779" description="LysM domain-containing protein" evidence="2">
    <location>
        <begin position="33"/>
        <end position="595"/>
    </location>
</feature>
<dbReference type="RefSeq" id="WP_054022298.1">
    <property type="nucleotide sequence ID" value="NZ_BBYR01000076.1"/>
</dbReference>
<dbReference type="EMBL" id="BBYR01000076">
    <property type="protein sequence ID" value="GAP38441.1"/>
    <property type="molecule type" value="Genomic_DNA"/>
</dbReference>
<feature type="compositionally biased region" description="Low complexity" evidence="1">
    <location>
        <begin position="36"/>
        <end position="47"/>
    </location>
</feature>
<feature type="region of interest" description="Disordered" evidence="1">
    <location>
        <begin position="36"/>
        <end position="63"/>
    </location>
</feature>
<reference evidence="6" key="1">
    <citation type="submission" date="2015-07" db="EMBL/GenBank/DDBJ databases">
        <title>Discovery of a poly(ethylene terephthalate assimilation.</title>
        <authorList>
            <person name="Yoshida S."/>
            <person name="Hiraga K."/>
            <person name="Takehana T."/>
            <person name="Taniguchi I."/>
            <person name="Yamaji H."/>
            <person name="Maeda Y."/>
            <person name="Toyohara K."/>
            <person name="Miyamoto K."/>
            <person name="Kimura Y."/>
            <person name="Oda K."/>
        </authorList>
    </citation>
    <scope>NUCLEOTIDE SEQUENCE [LARGE SCALE GENOMIC DNA]</scope>
    <source>
        <strain evidence="6">NBRC 110686 / TISTR 2288 / 201-F6</strain>
    </source>
</reference>
<evidence type="ECO:0000259" key="3">
    <source>
        <dbReference type="Pfam" id="PF01476"/>
    </source>
</evidence>